<comment type="caution">
    <text evidence="2">The sequence shown here is derived from an EMBL/GenBank/DDBJ whole genome shotgun (WGS) entry which is preliminary data.</text>
</comment>
<accession>A0AAD9K2F1</accession>
<feature type="compositionally biased region" description="Polar residues" evidence="1">
    <location>
        <begin position="59"/>
        <end position="88"/>
    </location>
</feature>
<organism evidence="2 3">
    <name type="scientific">Ridgeia piscesae</name>
    <name type="common">Tubeworm</name>
    <dbReference type="NCBI Taxonomy" id="27915"/>
    <lineage>
        <taxon>Eukaryota</taxon>
        <taxon>Metazoa</taxon>
        <taxon>Spiralia</taxon>
        <taxon>Lophotrochozoa</taxon>
        <taxon>Annelida</taxon>
        <taxon>Polychaeta</taxon>
        <taxon>Sedentaria</taxon>
        <taxon>Canalipalpata</taxon>
        <taxon>Sabellida</taxon>
        <taxon>Siboglinidae</taxon>
        <taxon>Ridgeia</taxon>
    </lineage>
</organism>
<feature type="region of interest" description="Disordered" evidence="1">
    <location>
        <begin position="1"/>
        <end position="20"/>
    </location>
</feature>
<keyword evidence="3" id="KW-1185">Reference proteome</keyword>
<proteinExistence type="predicted"/>
<dbReference type="AlphaFoldDB" id="A0AAD9K2F1"/>
<evidence type="ECO:0000313" key="3">
    <source>
        <dbReference type="Proteomes" id="UP001209878"/>
    </source>
</evidence>
<sequence>MNTYLLTSREKNFTCPDAEPEGVSTVVTMAEDADDQAPGRKESAASLEVQLPVMPQSPLRPTSFTPVPCEISQTPKPHTPVSIRTTAATPKLDHRPSTTVHSDDGSLAPPPPESVAKFTPKVKSRGCSNTCTLI</sequence>
<feature type="region of interest" description="Disordered" evidence="1">
    <location>
        <begin position="52"/>
        <end position="134"/>
    </location>
</feature>
<dbReference type="Proteomes" id="UP001209878">
    <property type="component" value="Unassembled WGS sequence"/>
</dbReference>
<reference evidence="2" key="1">
    <citation type="journal article" date="2023" name="Mol. Biol. Evol.">
        <title>Third-Generation Sequencing Reveals the Adaptive Role of the Epigenome in Three Deep-Sea Polychaetes.</title>
        <authorList>
            <person name="Perez M."/>
            <person name="Aroh O."/>
            <person name="Sun Y."/>
            <person name="Lan Y."/>
            <person name="Juniper S.K."/>
            <person name="Young C.R."/>
            <person name="Angers B."/>
            <person name="Qian P.Y."/>
        </authorList>
    </citation>
    <scope>NUCLEOTIDE SEQUENCE</scope>
    <source>
        <strain evidence="2">R07B-5</strain>
    </source>
</reference>
<name>A0AAD9K2F1_RIDPI</name>
<protein>
    <submittedName>
        <fullName evidence="2">Uncharacterized protein</fullName>
    </submittedName>
</protein>
<gene>
    <name evidence="2" type="ORF">NP493_1482g00012</name>
</gene>
<feature type="compositionally biased region" description="Basic and acidic residues" evidence="1">
    <location>
        <begin position="91"/>
        <end position="104"/>
    </location>
</feature>
<evidence type="ECO:0000256" key="1">
    <source>
        <dbReference type="SAM" id="MobiDB-lite"/>
    </source>
</evidence>
<dbReference type="EMBL" id="JAODUO010001481">
    <property type="protein sequence ID" value="KAK2163100.1"/>
    <property type="molecule type" value="Genomic_DNA"/>
</dbReference>
<evidence type="ECO:0000313" key="2">
    <source>
        <dbReference type="EMBL" id="KAK2163100.1"/>
    </source>
</evidence>